<protein>
    <submittedName>
        <fullName evidence="7">Uncharacterized protein</fullName>
    </submittedName>
</protein>
<dbReference type="VEuPathDB" id="FungiDB:PHYBLDRAFT_174736"/>
<keyword evidence="6" id="KW-0137">Centromere</keyword>
<evidence type="ECO:0000256" key="6">
    <source>
        <dbReference type="ARBA" id="ARBA00023328"/>
    </source>
</evidence>
<reference evidence="8" key="1">
    <citation type="submission" date="2015-06" db="EMBL/GenBank/DDBJ databases">
        <title>Expansion of signal transduction pathways in fungi by whole-genome duplication.</title>
        <authorList>
            <consortium name="DOE Joint Genome Institute"/>
            <person name="Corrochano L.M."/>
            <person name="Kuo A."/>
            <person name="Marcet-Houben M."/>
            <person name="Polaino S."/>
            <person name="Salamov A."/>
            <person name="Villalobos J.M."/>
            <person name="Alvarez M.I."/>
            <person name="Avalos J."/>
            <person name="Benito E.P."/>
            <person name="Benoit I."/>
            <person name="Burger G."/>
            <person name="Camino L.P."/>
            <person name="Canovas D."/>
            <person name="Cerda-Olmedo E."/>
            <person name="Cheng J.-F."/>
            <person name="Dominguez A."/>
            <person name="Elias M."/>
            <person name="Eslava A.P."/>
            <person name="Glaser F."/>
            <person name="Grimwood J."/>
            <person name="Gutierrez G."/>
            <person name="Heitman J."/>
            <person name="Henrissat B."/>
            <person name="Iturriaga E.A."/>
            <person name="Lang B.F."/>
            <person name="Lavin J.L."/>
            <person name="Lee S."/>
            <person name="Li W."/>
            <person name="Lindquist E."/>
            <person name="Lopez-Garcia S."/>
            <person name="Luque E.M."/>
            <person name="Marcos A.T."/>
            <person name="Martin J."/>
            <person name="McCluskey K."/>
            <person name="Medina H.R."/>
            <person name="Miralles-Duran A."/>
            <person name="Miyazaki A."/>
            <person name="Munoz-Torres E."/>
            <person name="Oguiza J.A."/>
            <person name="Ohm R."/>
            <person name="Olmedo M."/>
            <person name="Orejas M."/>
            <person name="Ortiz-Castellanos L."/>
            <person name="Pisabarro A.G."/>
            <person name="Rodriguez-Romero J."/>
            <person name="Ruiz-Herrera J."/>
            <person name="Ruiz-Vazquez R."/>
            <person name="Sanz C."/>
            <person name="Schackwitz W."/>
            <person name="Schmutz J."/>
            <person name="Shahriari M."/>
            <person name="Shelest E."/>
            <person name="Silva-Franco F."/>
            <person name="Soanes D."/>
            <person name="Syed K."/>
            <person name="Tagua V.G."/>
            <person name="Talbot N.J."/>
            <person name="Thon M."/>
            <person name="De vries R.P."/>
            <person name="Wiebenga A."/>
            <person name="Yadav J.S."/>
            <person name="Braun E.L."/>
            <person name="Baker S."/>
            <person name="Garre V."/>
            <person name="Horwitz B."/>
            <person name="Torres-Martinez S."/>
            <person name="Idnurm A."/>
            <person name="Herrera-Estrella A."/>
            <person name="Gabaldon T."/>
            <person name="Grigoriev I.V."/>
        </authorList>
    </citation>
    <scope>NUCLEOTIDE SEQUENCE [LARGE SCALE GENOMIC DNA]</scope>
    <source>
        <strain evidence="8">NRRL 1555(-)</strain>
    </source>
</reference>
<dbReference type="InParanoid" id="A0A167K0Q1"/>
<dbReference type="RefSeq" id="XP_018285068.1">
    <property type="nucleotide sequence ID" value="XM_018437324.1"/>
</dbReference>
<organism evidence="7 8">
    <name type="scientific">Phycomyces blakesleeanus (strain ATCC 8743b / DSM 1359 / FGSC 10004 / NBRC 33097 / NRRL 1555)</name>
    <dbReference type="NCBI Taxonomy" id="763407"/>
    <lineage>
        <taxon>Eukaryota</taxon>
        <taxon>Fungi</taxon>
        <taxon>Fungi incertae sedis</taxon>
        <taxon>Mucoromycota</taxon>
        <taxon>Mucoromycotina</taxon>
        <taxon>Mucoromycetes</taxon>
        <taxon>Mucorales</taxon>
        <taxon>Phycomycetaceae</taxon>
        <taxon>Phycomyces</taxon>
    </lineage>
</organism>
<dbReference type="GO" id="GO:0005634">
    <property type="term" value="C:nucleus"/>
    <property type="evidence" value="ECO:0007669"/>
    <property type="project" value="UniProtKB-SubCell"/>
</dbReference>
<evidence type="ECO:0000256" key="3">
    <source>
        <dbReference type="ARBA" id="ARBA00011060"/>
    </source>
</evidence>
<comment type="similarity">
    <text evidence="3">Belongs to the CENP-L/IML3 family.</text>
</comment>
<dbReference type="EMBL" id="KV441026">
    <property type="protein sequence ID" value="OAD67028.1"/>
    <property type="molecule type" value="Genomic_DNA"/>
</dbReference>
<evidence type="ECO:0000256" key="5">
    <source>
        <dbReference type="ARBA" id="ARBA00023242"/>
    </source>
</evidence>
<dbReference type="InterPro" id="IPR025204">
    <property type="entry name" value="CENP-L"/>
</dbReference>
<sequence>MNNEEKADLAYAQSVGIVNKTFKLYRSTPLCNYSADRRKQKRLEKSLLQTLSSRLWFDPGDQSGMDIPSMTNSNITTYKGIIRSVSYRQLLIPDWPSDGHREPIELRVELMSYDKNIQPVHQVIFFPPHRSEPPVAEGLTSFPLLLVKATSGIGEIIIKWLQGVHDCVINPFNVANKDLEEFVNTWTSSLLNRPAPPEERIEVAGTRMNQPRPLELVYGLPGVFHLTSITISLEPSELRHMLRVALASRVTMMDAIKGHILHTMSLDVQALNLVRLGTHVAYLTNDGKIKLIPNAERRQTIEIIRRLTDLAS</sequence>
<evidence type="ECO:0000256" key="2">
    <source>
        <dbReference type="ARBA" id="ARBA00004584"/>
    </source>
</evidence>
<proteinExistence type="inferred from homology"/>
<dbReference type="Proteomes" id="UP000077315">
    <property type="component" value="Unassembled WGS sequence"/>
</dbReference>
<keyword evidence="5" id="KW-0539">Nucleus</keyword>
<keyword evidence="8" id="KW-1185">Reference proteome</keyword>
<dbReference type="Pfam" id="PF13092">
    <property type="entry name" value="CENP-L"/>
    <property type="match status" value="1"/>
</dbReference>
<evidence type="ECO:0000256" key="4">
    <source>
        <dbReference type="ARBA" id="ARBA00022454"/>
    </source>
</evidence>
<dbReference type="GO" id="GO:0000775">
    <property type="term" value="C:chromosome, centromeric region"/>
    <property type="evidence" value="ECO:0007669"/>
    <property type="project" value="UniProtKB-SubCell"/>
</dbReference>
<gene>
    <name evidence="7" type="ORF">PHYBLDRAFT_174736</name>
</gene>
<dbReference type="AlphaFoldDB" id="A0A167K0Q1"/>
<keyword evidence="4" id="KW-0158">Chromosome</keyword>
<dbReference type="PANTHER" id="PTHR31740:SF2">
    <property type="entry name" value="CENTROMERE PROTEIN L"/>
    <property type="match status" value="1"/>
</dbReference>
<comment type="subcellular location">
    <subcellularLocation>
        <location evidence="2">Chromosome</location>
        <location evidence="2">Centromere</location>
    </subcellularLocation>
    <subcellularLocation>
        <location evidence="1">Nucleus</location>
    </subcellularLocation>
</comment>
<dbReference type="GeneID" id="28998230"/>
<name>A0A167K0Q1_PHYB8</name>
<dbReference type="OrthoDB" id="8864979at2759"/>
<evidence type="ECO:0000313" key="7">
    <source>
        <dbReference type="EMBL" id="OAD67028.1"/>
    </source>
</evidence>
<evidence type="ECO:0000256" key="1">
    <source>
        <dbReference type="ARBA" id="ARBA00004123"/>
    </source>
</evidence>
<evidence type="ECO:0000313" key="8">
    <source>
        <dbReference type="Proteomes" id="UP000077315"/>
    </source>
</evidence>
<accession>A0A167K0Q1</accession>
<dbReference type="PANTHER" id="PTHR31740">
    <property type="entry name" value="CENTROMERE PROTEIN L"/>
    <property type="match status" value="1"/>
</dbReference>